<protein>
    <recommendedName>
        <fullName evidence="3">Glycoside hydrolase family 5 domain-containing protein</fullName>
    </recommendedName>
</protein>
<keyword evidence="2" id="KW-1185">Reference proteome</keyword>
<dbReference type="RefSeq" id="WP_136083221.1">
    <property type="nucleotide sequence ID" value="NZ_CAAHFG010000005.1"/>
</dbReference>
<organism evidence="1 2">
    <name type="scientific">Pontiella desulfatans</name>
    <dbReference type="NCBI Taxonomy" id="2750659"/>
    <lineage>
        <taxon>Bacteria</taxon>
        <taxon>Pseudomonadati</taxon>
        <taxon>Kiritimatiellota</taxon>
        <taxon>Kiritimatiellia</taxon>
        <taxon>Kiritimatiellales</taxon>
        <taxon>Pontiellaceae</taxon>
        <taxon>Pontiella</taxon>
    </lineage>
</organism>
<dbReference type="InterPro" id="IPR017853">
    <property type="entry name" value="GH"/>
</dbReference>
<dbReference type="PANTHER" id="PTHR31451">
    <property type="match status" value="1"/>
</dbReference>
<evidence type="ECO:0008006" key="3">
    <source>
        <dbReference type="Google" id="ProtNLM"/>
    </source>
</evidence>
<name>A0A6C2UE89_PONDE</name>
<proteinExistence type="predicted"/>
<dbReference type="Gene3D" id="3.20.20.80">
    <property type="entry name" value="Glycosidases"/>
    <property type="match status" value="1"/>
</dbReference>
<dbReference type="Proteomes" id="UP000366872">
    <property type="component" value="Unassembled WGS sequence"/>
</dbReference>
<dbReference type="SUPFAM" id="SSF51445">
    <property type="entry name" value="(Trans)glycosidases"/>
    <property type="match status" value="1"/>
</dbReference>
<accession>A0A6C2UE89</accession>
<dbReference type="EMBL" id="CAAHFG010000005">
    <property type="protein sequence ID" value="VGO17741.1"/>
    <property type="molecule type" value="Genomic_DNA"/>
</dbReference>
<reference evidence="1 2" key="1">
    <citation type="submission" date="2019-04" db="EMBL/GenBank/DDBJ databases">
        <authorList>
            <person name="Van Vliet M D."/>
        </authorList>
    </citation>
    <scope>NUCLEOTIDE SEQUENCE [LARGE SCALE GENOMIC DNA]</scope>
    <source>
        <strain evidence="1 2">F1</strain>
    </source>
</reference>
<sequence length="415" mass="47357">MAASLTGAGETVQPLERVAVKPGISGAQFVLKRSGKPFYVKGFNYIRLEPGHSTFDAATDSTEAHYEPERAEEMFQTLEKHGYNTVRVFLIGRSKANPGVGGNYDTTQGNYEPYMDNVLDFLRRATRHNIRVFPTFGDGGLPMNAYYYDRFKGRKLNKNTLFLTKEGIEARIEFIASFLSYVKKNDPNLLPTLLGLQCQNEAYMKADAWPFSETKGPFKAANGKRYDLSDTKERHALMDEGYQYYHKRIMKAVKAIDPDMLVAEGVFVPRAVGKDYEEDAGLWPGRFKDERYPPTLTALGDGPLDFLDVHFYRANTKESVDRAFENNLASTGLFAKEMKGIRIKKPVIIGEFGAFDHVEKTFEEAVDNMVTVRDLAQKERVNGMLFWTYDCLEQKRLWHATDNWDLFFEKMGTFE</sequence>
<dbReference type="GO" id="GO:0004553">
    <property type="term" value="F:hydrolase activity, hydrolyzing O-glycosyl compounds"/>
    <property type="evidence" value="ECO:0007669"/>
    <property type="project" value="InterPro"/>
</dbReference>
<evidence type="ECO:0000313" key="1">
    <source>
        <dbReference type="EMBL" id="VGO17741.1"/>
    </source>
</evidence>
<dbReference type="InterPro" id="IPR045053">
    <property type="entry name" value="MAN-like"/>
</dbReference>
<gene>
    <name evidence="1" type="ORF">PDESU_06343</name>
</gene>
<dbReference type="AlphaFoldDB" id="A0A6C2UE89"/>
<evidence type="ECO:0000313" key="2">
    <source>
        <dbReference type="Proteomes" id="UP000366872"/>
    </source>
</evidence>